<dbReference type="EMBL" id="JBAMMX010000003">
    <property type="protein sequence ID" value="KAK6944872.1"/>
    <property type="molecule type" value="Genomic_DNA"/>
</dbReference>
<name>A0AAN8WAR6_9MAGN</name>
<organism evidence="1 2">
    <name type="scientific">Dillenia turbinata</name>
    <dbReference type="NCBI Taxonomy" id="194707"/>
    <lineage>
        <taxon>Eukaryota</taxon>
        <taxon>Viridiplantae</taxon>
        <taxon>Streptophyta</taxon>
        <taxon>Embryophyta</taxon>
        <taxon>Tracheophyta</taxon>
        <taxon>Spermatophyta</taxon>
        <taxon>Magnoliopsida</taxon>
        <taxon>eudicotyledons</taxon>
        <taxon>Gunneridae</taxon>
        <taxon>Pentapetalae</taxon>
        <taxon>Dilleniales</taxon>
        <taxon>Dilleniaceae</taxon>
        <taxon>Dillenia</taxon>
    </lineage>
</organism>
<gene>
    <name evidence="1" type="ORF">RJ641_025974</name>
</gene>
<protein>
    <submittedName>
        <fullName evidence="1">Uncharacterized protein</fullName>
    </submittedName>
</protein>
<evidence type="ECO:0000313" key="1">
    <source>
        <dbReference type="EMBL" id="KAK6944872.1"/>
    </source>
</evidence>
<dbReference type="AlphaFoldDB" id="A0AAN8WAR6"/>
<sequence>MGKIQGKNELGLRSKWAEENSVPSMVLRGGILAHHMIEPNAHLREKERDIPLVINGLQTSPSMLHGGVELENNGFLNLDPENYYSPDLKNAALAKLSAVHRSLKVAKFGVKKRSRQSFNIRGRK</sequence>
<keyword evidence="2" id="KW-1185">Reference proteome</keyword>
<evidence type="ECO:0000313" key="2">
    <source>
        <dbReference type="Proteomes" id="UP001370490"/>
    </source>
</evidence>
<proteinExistence type="predicted"/>
<reference evidence="1 2" key="1">
    <citation type="submission" date="2023-12" db="EMBL/GenBank/DDBJ databases">
        <title>A high-quality genome assembly for Dillenia turbinata (Dilleniales).</title>
        <authorList>
            <person name="Chanderbali A."/>
        </authorList>
    </citation>
    <scope>NUCLEOTIDE SEQUENCE [LARGE SCALE GENOMIC DNA]</scope>
    <source>
        <strain evidence="1">LSX21</strain>
        <tissue evidence="1">Leaf</tissue>
    </source>
</reference>
<comment type="caution">
    <text evidence="1">The sequence shown here is derived from an EMBL/GenBank/DDBJ whole genome shotgun (WGS) entry which is preliminary data.</text>
</comment>
<accession>A0AAN8WAR6</accession>
<dbReference type="Proteomes" id="UP001370490">
    <property type="component" value="Unassembled WGS sequence"/>
</dbReference>